<feature type="compositionally biased region" description="Pro residues" evidence="2">
    <location>
        <begin position="189"/>
        <end position="200"/>
    </location>
</feature>
<evidence type="ECO:0000313" key="4">
    <source>
        <dbReference type="Proteomes" id="UP000266272"/>
    </source>
</evidence>
<feature type="region of interest" description="Disordered" evidence="2">
    <location>
        <begin position="180"/>
        <end position="216"/>
    </location>
</feature>
<reference evidence="3 4" key="1">
    <citation type="journal article" date="2018" name="PLoS Pathog.">
        <title>Evolution of structural diversity of trichothecenes, a family of toxins produced by plant pathogenic and entomopathogenic fungi.</title>
        <authorList>
            <person name="Proctor R.H."/>
            <person name="McCormick S.P."/>
            <person name="Kim H.S."/>
            <person name="Cardoza R.E."/>
            <person name="Stanley A.M."/>
            <person name="Lindo L."/>
            <person name="Kelly A."/>
            <person name="Brown D.W."/>
            <person name="Lee T."/>
            <person name="Vaughan M.M."/>
            <person name="Alexander N.J."/>
            <person name="Busman M."/>
            <person name="Gutierrez S."/>
        </authorList>
    </citation>
    <scope>NUCLEOTIDE SEQUENCE [LARGE SCALE GENOMIC DNA]</scope>
    <source>
        <strain evidence="3 4">IBT 40837</strain>
    </source>
</reference>
<dbReference type="Pfam" id="PF11951">
    <property type="entry name" value="Fungal_trans_2"/>
    <property type="match status" value="1"/>
</dbReference>
<dbReference type="AlphaFoldDB" id="A0A395NT02"/>
<keyword evidence="4" id="KW-1185">Reference proteome</keyword>
<feature type="compositionally biased region" description="Low complexity" evidence="2">
    <location>
        <begin position="100"/>
        <end position="118"/>
    </location>
</feature>
<comment type="caution">
    <text evidence="3">The sequence shown here is derived from an EMBL/GenBank/DDBJ whole genome shotgun (WGS) entry which is preliminary data.</text>
</comment>
<organism evidence="3 4">
    <name type="scientific">Trichoderma arundinaceum</name>
    <dbReference type="NCBI Taxonomy" id="490622"/>
    <lineage>
        <taxon>Eukaryota</taxon>
        <taxon>Fungi</taxon>
        <taxon>Dikarya</taxon>
        <taxon>Ascomycota</taxon>
        <taxon>Pezizomycotina</taxon>
        <taxon>Sordariomycetes</taxon>
        <taxon>Hypocreomycetidae</taxon>
        <taxon>Hypocreales</taxon>
        <taxon>Hypocreaceae</taxon>
        <taxon>Trichoderma</taxon>
    </lineage>
</organism>
<name>A0A395NT02_TRIAR</name>
<gene>
    <name evidence="3" type="ORF">TARUN_3015</name>
</gene>
<evidence type="ECO:0000256" key="2">
    <source>
        <dbReference type="SAM" id="MobiDB-lite"/>
    </source>
</evidence>
<feature type="region of interest" description="Disordered" evidence="2">
    <location>
        <begin position="1"/>
        <end position="47"/>
    </location>
</feature>
<feature type="compositionally biased region" description="Basic residues" evidence="2">
    <location>
        <begin position="63"/>
        <end position="74"/>
    </location>
</feature>
<feature type="region of interest" description="Disordered" evidence="2">
    <location>
        <begin position="62"/>
        <end position="86"/>
    </location>
</feature>
<dbReference type="InterPro" id="IPR021858">
    <property type="entry name" value="Fun_TF"/>
</dbReference>
<keyword evidence="1" id="KW-0539">Nucleus</keyword>
<proteinExistence type="predicted"/>
<feature type="region of interest" description="Disordered" evidence="2">
    <location>
        <begin position="98"/>
        <end position="118"/>
    </location>
</feature>
<evidence type="ECO:0000256" key="1">
    <source>
        <dbReference type="ARBA" id="ARBA00023242"/>
    </source>
</evidence>
<feature type="compositionally biased region" description="Polar residues" evidence="2">
    <location>
        <begin position="253"/>
        <end position="269"/>
    </location>
</feature>
<feature type="region of interest" description="Disordered" evidence="2">
    <location>
        <begin position="253"/>
        <end position="279"/>
    </location>
</feature>
<sequence length="851" mass="95285">MGDSPDQGRPAKRIKLAPPSQPLHSQQHLRQQRLLRPAPSDMLVPPAAASLAPTTFVHVVPSARRRRNRTHSRGGGRAAASGAEVVRPADAVNTVLETGSSPASTASPSSLVSSTSSATLHEPVPEHMHLMTAAELEMAAMEMAFGPPEMTPLPAEFDLSPIGQDSFDLAASFEQQPHLPWDLFTSSPYDPPQPSPPPAEHQPLRRRPQQKPHGFLSPFRDCLESFGKLPSLRFPRPTDGRVNSYIKFNWPQRKTQGGRSSSVSVATRPNDTDADEVEDITRQPAQPCSSLVASNHRSTNITFEVTPQAMARLQQQWQRKYDRSFSFSGTASSSVRPHLSAQSSSASHGWVNHPSQGAPRLLPAHFGLVSKMDKMDRQLFEFCTLKVSNLVKFFIFLSSSLYCHAVETPMLFDLRVLTVGGNTDIGNWCPGRSVLGKTNLWLHDFAAMEGSEGVLAAIQSLAGIYVYDYQPLEGINKRINYRFSQAESRLSQLLAKPTLSDDEASELITIFSILSMQDIVLIERRRKRPHVPRWLEGFKQGAYFLETIDEGARFWSKSNVQLSSLRISQSIIVGRAVILSQLMTNLPSPDDFDPEEETGRFGWLLYGDVRDMYEIHGGCGFSKKLLHALSQITYCAARLKQCPESPVIPLTAKFLFSELLDMRQWSSAPRSRPWELARDMPQTVEWVRAVPQRYVINDPTEMTEVTAEAWRIAAIIYLQCRAMRLPRNHPDVVANLADLAKCIEIMPTSGSIFTAQAPLFPVFLLGMLATVDRHVIVAQTWFENVTSTPVRSSVPPLYEALKRIWSWIDHEPSLMLWDDDELEEQVGHRDPWWEHLVARVLESEDQILCLT</sequence>
<evidence type="ECO:0000313" key="3">
    <source>
        <dbReference type="EMBL" id="RFU79210.1"/>
    </source>
</evidence>
<feature type="compositionally biased region" description="Low complexity" evidence="2">
    <location>
        <begin position="22"/>
        <end position="37"/>
    </location>
</feature>
<dbReference type="STRING" id="490622.A0A395NT02"/>
<dbReference type="Proteomes" id="UP000266272">
    <property type="component" value="Unassembled WGS sequence"/>
</dbReference>
<dbReference type="OrthoDB" id="3597252at2759"/>
<dbReference type="EMBL" id="PXOA01000170">
    <property type="protein sequence ID" value="RFU79210.1"/>
    <property type="molecule type" value="Genomic_DNA"/>
</dbReference>
<protein>
    <submittedName>
        <fullName evidence="3">Zinc finger protein</fullName>
    </submittedName>
</protein>
<accession>A0A395NT02</accession>